<dbReference type="InterPro" id="IPR025266">
    <property type="entry name" value="TerB_N"/>
</dbReference>
<evidence type="ECO:0000259" key="3">
    <source>
        <dbReference type="Pfam" id="PF01471"/>
    </source>
</evidence>
<evidence type="ECO:0000256" key="2">
    <source>
        <dbReference type="SAM" id="SignalP"/>
    </source>
</evidence>
<evidence type="ECO:0000313" key="8">
    <source>
        <dbReference type="Proteomes" id="UP000471409"/>
    </source>
</evidence>
<evidence type="ECO:0000256" key="1">
    <source>
        <dbReference type="SAM" id="MobiDB-lite"/>
    </source>
</evidence>
<dbReference type="Proteomes" id="UP000471409">
    <property type="component" value="Unassembled WGS sequence"/>
</dbReference>
<dbReference type="InterPro" id="IPR002477">
    <property type="entry name" value="Peptidoglycan-bd-like"/>
</dbReference>
<comment type="caution">
    <text evidence="7">The sequence shown here is derived from an EMBL/GenBank/DDBJ whole genome shotgun (WGS) entry which is preliminary data.</text>
</comment>
<feature type="domain" description="TerB-C" evidence="6">
    <location>
        <begin position="845"/>
        <end position="970"/>
    </location>
</feature>
<protein>
    <recommendedName>
        <fullName evidence="9">Peptidoglycan binding-like domain-containing protein</fullName>
    </recommendedName>
</protein>
<evidence type="ECO:0008006" key="9">
    <source>
        <dbReference type="Google" id="ProtNLM"/>
    </source>
</evidence>
<feature type="domain" description="Peptidoglycan binding-like" evidence="3">
    <location>
        <begin position="32"/>
        <end position="76"/>
    </location>
</feature>
<feature type="domain" description="TerB N-terminal" evidence="5">
    <location>
        <begin position="291"/>
        <end position="491"/>
    </location>
</feature>
<reference evidence="7 8" key="1">
    <citation type="submission" date="2020-01" db="EMBL/GenBank/DDBJ databases">
        <title>Rhizobium genotypes associated with high levels of biological nitrogen fixation by grain legumes in a temperate-maritime cropping system.</title>
        <authorList>
            <person name="Maluk M."/>
            <person name="Francesc Ferrando Molina F."/>
            <person name="Lopez Del Egido L."/>
            <person name="Lafos M."/>
            <person name="Langarica-Fuentes A."/>
            <person name="Gebre Yohannes G."/>
            <person name="Young M.W."/>
            <person name="Martin P."/>
            <person name="Gantlett R."/>
            <person name="Kenicer G."/>
            <person name="Hawes C."/>
            <person name="Begg G.S."/>
            <person name="Quilliam R.S."/>
            <person name="Squire G.R."/>
            <person name="Poole P.S."/>
            <person name="Young P.W."/>
            <person name="Iannetta P.M."/>
            <person name="James E.K."/>
        </authorList>
    </citation>
    <scope>NUCLEOTIDE SEQUENCE [LARGE SCALE GENOMIC DNA]</scope>
    <source>
        <strain evidence="7 8">JHI944</strain>
    </source>
</reference>
<dbReference type="Pfam" id="PF01471">
    <property type="entry name" value="PG_binding_1"/>
    <property type="match status" value="1"/>
</dbReference>
<organism evidence="7 8">
    <name type="scientific">Rhizobium leguminosarum</name>
    <dbReference type="NCBI Taxonomy" id="384"/>
    <lineage>
        <taxon>Bacteria</taxon>
        <taxon>Pseudomonadati</taxon>
        <taxon>Pseudomonadota</taxon>
        <taxon>Alphaproteobacteria</taxon>
        <taxon>Hyphomicrobiales</taxon>
        <taxon>Rhizobiaceae</taxon>
        <taxon>Rhizobium/Agrobacterium group</taxon>
        <taxon>Rhizobium</taxon>
    </lineage>
</organism>
<evidence type="ECO:0000259" key="4">
    <source>
        <dbReference type="Pfam" id="PF05099"/>
    </source>
</evidence>
<dbReference type="InterPro" id="IPR036365">
    <property type="entry name" value="PGBD-like_sf"/>
</dbReference>
<dbReference type="EMBL" id="WXXP01000003">
    <property type="protein sequence ID" value="NEK49090.1"/>
    <property type="molecule type" value="Genomic_DNA"/>
</dbReference>
<dbReference type="Gene3D" id="1.10.3680.10">
    <property type="entry name" value="TerB-like"/>
    <property type="match status" value="1"/>
</dbReference>
<dbReference type="SUPFAM" id="SSF47090">
    <property type="entry name" value="PGBD-like"/>
    <property type="match status" value="1"/>
</dbReference>
<evidence type="ECO:0000313" key="7">
    <source>
        <dbReference type="EMBL" id="NEK49090.1"/>
    </source>
</evidence>
<dbReference type="Pfam" id="PF13208">
    <property type="entry name" value="TerB_N"/>
    <property type="match status" value="1"/>
</dbReference>
<dbReference type="Pfam" id="PF05099">
    <property type="entry name" value="TerB"/>
    <property type="match status" value="1"/>
</dbReference>
<feature type="compositionally biased region" description="Low complexity" evidence="1">
    <location>
        <begin position="103"/>
        <end position="113"/>
    </location>
</feature>
<gene>
    <name evidence="7" type="ORF">GUK36_06570</name>
</gene>
<keyword evidence="2" id="KW-0732">Signal</keyword>
<evidence type="ECO:0000259" key="5">
    <source>
        <dbReference type="Pfam" id="PF13208"/>
    </source>
</evidence>
<accession>A0A6P0DB86</accession>
<proteinExistence type="predicted"/>
<dbReference type="InterPro" id="IPR007791">
    <property type="entry name" value="DjlA_N"/>
</dbReference>
<dbReference type="InterPro" id="IPR036366">
    <property type="entry name" value="PGBDSf"/>
</dbReference>
<sequence length="986" mass="106103">MKFASVRVIALVTMAFSQTLFSQVAAQTRSPRDIQQALVDQGYNPGIPDGVWGKRSATALRDFQRSHGLKATGLIDGPSIGALFDAHEPLETPAVSETPRSNAPAATLPAATTSRSNAPTPTALPPPIQNDLAPVPAVDTTEKSSTVHPPVATPPVEPVPEAPAVPPAATAPPSNEGSGGPILLSLLVLVGIAYYFRRRAKRRRAAIHSVDRAANFAEAIEAGPSTSILANDEPLRFPPQGTKASLKAHDEGVKAWIFQRGYSGPEAEIIPLSATRERTSGKTRNSPWLAAGESVSIGPVNIAGGMIYVGTSLAKRGDAYGDENCLIDPRLPVAKGGDRFGQSMGYWPSYSQISPEARRSYLEWLAGSRSDPDTYIGYVFLYFYGLERRLMLEEGCEDANAVVAEVERLLRVYGSNGSFNRYATELLTVRKFWKSPPGIGDLPEVEGNGFEVPTAVKVALGVRVRDGREIEPDLLLRYAASHPETRVRTPAKRAAALHRALFIAEATRRYPNGIRISAGRFKPIKMEYRACSGSFSLDIPAFGAIPDVTGRAEPITTARAIFESCSDQLDEYSRALGRSPGLEPSLASVAKLPAGLRRAAAGALPTCPLTQFDIFAAARTPMPLADVATAAGVDLGANSGKGKLRELAQLLTAFGLGNTADPSFAVRAATSEDQVILFPLSDPVAAEPTAAYRSAQLSLMLGMLVGHADSHFHELEKKVLLSGIQSSSALSVDEKSRLSAEIEIHERYPNRLDEWVKKLKDIDGNAKEAVATELVAVAAADGTLHPAEIKKLETLFKRMGLDEGKLYMRLHDGAQGRRGDGDDELEMVIEPGGNSQGAPIPPEPDKRSATRIDLTRLNSIRSETRVTAQALAEIFTEEEAEAISLPLAPEIPTMPDDDDLYEGLERRYVALLTELRSQAEWPAADLEAIVRAAGLMPGAAVERINDWALDRYDELLIEGSDPFEISIHLLPVEKAAHSQTMESVQA</sequence>
<dbReference type="SUPFAM" id="SSF158682">
    <property type="entry name" value="TerB-like"/>
    <property type="match status" value="1"/>
</dbReference>
<dbReference type="InterPro" id="IPR029024">
    <property type="entry name" value="TerB-like"/>
</dbReference>
<feature type="compositionally biased region" description="Pro residues" evidence="1">
    <location>
        <begin position="151"/>
        <end position="170"/>
    </location>
</feature>
<dbReference type="InterPro" id="IPR028932">
    <property type="entry name" value="TerB-C"/>
</dbReference>
<feature type="domain" description="Co-chaperone DjlA N-terminal" evidence="4">
    <location>
        <begin position="700"/>
        <end position="804"/>
    </location>
</feature>
<feature type="signal peptide" evidence="2">
    <location>
        <begin position="1"/>
        <end position="26"/>
    </location>
</feature>
<dbReference type="RefSeq" id="WP_131706268.1">
    <property type="nucleotide sequence ID" value="NZ_JAAXDU010000001.1"/>
</dbReference>
<dbReference type="Pfam" id="PF15615">
    <property type="entry name" value="TerB_C"/>
    <property type="match status" value="1"/>
</dbReference>
<feature type="chain" id="PRO_5026861633" description="Peptidoglycan binding-like domain-containing protein" evidence="2">
    <location>
        <begin position="27"/>
        <end position="986"/>
    </location>
</feature>
<dbReference type="Gene3D" id="1.10.101.10">
    <property type="entry name" value="PGBD-like superfamily/PGBD"/>
    <property type="match status" value="1"/>
</dbReference>
<dbReference type="CDD" id="cd07176">
    <property type="entry name" value="terB"/>
    <property type="match status" value="1"/>
</dbReference>
<name>A0A6P0DB86_RHILE</name>
<feature type="region of interest" description="Disordered" evidence="1">
    <location>
        <begin position="92"/>
        <end position="177"/>
    </location>
</feature>
<dbReference type="AlphaFoldDB" id="A0A6P0DB86"/>
<evidence type="ECO:0000259" key="6">
    <source>
        <dbReference type="Pfam" id="PF15615"/>
    </source>
</evidence>